<dbReference type="GO" id="GO:0005737">
    <property type="term" value="C:cytoplasm"/>
    <property type="evidence" value="ECO:0007669"/>
    <property type="project" value="UniProtKB-SubCell"/>
</dbReference>
<evidence type="ECO:0000256" key="7">
    <source>
        <dbReference type="ARBA" id="ARBA00032129"/>
    </source>
</evidence>
<protein>
    <recommendedName>
        <fullName evidence="5">Peroxiredoxin-like 2A</fullName>
    </recommendedName>
    <alternativeName>
        <fullName evidence="7">Peroxiredoxin-like 2 activated in M-CSF stimulated monocytes</fullName>
    </alternativeName>
    <alternativeName>
        <fullName evidence="6">Redox-regulatory protein FAM213A</fullName>
    </alternativeName>
</protein>
<evidence type="ECO:0000256" key="1">
    <source>
        <dbReference type="ARBA" id="ARBA00004496"/>
    </source>
</evidence>
<dbReference type="PANTHER" id="PTHR28630">
    <property type="match status" value="1"/>
</dbReference>
<evidence type="ECO:0000256" key="5">
    <source>
        <dbReference type="ARBA" id="ARBA00023849"/>
    </source>
</evidence>
<evidence type="ECO:0000256" key="3">
    <source>
        <dbReference type="ARBA" id="ARBA00023284"/>
    </source>
</evidence>
<accession>A0A0B7B8W8</accession>
<name>A0A0B7B8W8_9EUPU</name>
<dbReference type="GO" id="GO:0016209">
    <property type="term" value="F:antioxidant activity"/>
    <property type="evidence" value="ECO:0007669"/>
    <property type="project" value="TreeGrafter"/>
</dbReference>
<keyword evidence="2" id="KW-0963">Cytoplasm</keyword>
<evidence type="ECO:0000256" key="2">
    <source>
        <dbReference type="ARBA" id="ARBA00022490"/>
    </source>
</evidence>
<evidence type="ECO:0000256" key="6">
    <source>
        <dbReference type="ARBA" id="ARBA00032058"/>
    </source>
</evidence>
<proteinExistence type="inferred from homology"/>
<evidence type="ECO:0000256" key="4">
    <source>
        <dbReference type="ARBA" id="ARBA00023787"/>
    </source>
</evidence>
<organism evidence="8">
    <name type="scientific">Arion vulgaris</name>
    <dbReference type="NCBI Taxonomy" id="1028688"/>
    <lineage>
        <taxon>Eukaryota</taxon>
        <taxon>Metazoa</taxon>
        <taxon>Spiralia</taxon>
        <taxon>Lophotrochozoa</taxon>
        <taxon>Mollusca</taxon>
        <taxon>Gastropoda</taxon>
        <taxon>Heterobranchia</taxon>
        <taxon>Euthyneura</taxon>
        <taxon>Panpulmonata</taxon>
        <taxon>Eupulmonata</taxon>
        <taxon>Stylommatophora</taxon>
        <taxon>Helicina</taxon>
        <taxon>Arionoidea</taxon>
        <taxon>Arionidae</taxon>
        <taxon>Arion</taxon>
    </lineage>
</organism>
<dbReference type="InterPro" id="IPR032801">
    <property type="entry name" value="PXL2A/B/C"/>
</dbReference>
<dbReference type="EMBL" id="HACG01041645">
    <property type="protein sequence ID" value="CEK88510.1"/>
    <property type="molecule type" value="Transcribed_RNA"/>
</dbReference>
<dbReference type="Pfam" id="PF13911">
    <property type="entry name" value="AhpC-TSA_2"/>
    <property type="match status" value="1"/>
</dbReference>
<gene>
    <name evidence="8" type="primary">ORF165685</name>
</gene>
<comment type="similarity">
    <text evidence="4">Belongs to the peroxiredoxin-like PRXL2 family. PRXL2A subfamily.</text>
</comment>
<keyword evidence="3" id="KW-0676">Redox-active center</keyword>
<sequence>MMFSGFLRWSVWQKIIQNRRAGVEGNMKGEGRILGGVFVIGPGSQGIIFEHREKEFGDYADTTEVLKAVEKICKSHTGSKI</sequence>
<reference evidence="8" key="1">
    <citation type="submission" date="2014-12" db="EMBL/GenBank/DDBJ databases">
        <title>Insight into the proteome of Arion vulgaris.</title>
        <authorList>
            <person name="Aradska J."/>
            <person name="Bulat T."/>
            <person name="Smidak R."/>
            <person name="Sarate P."/>
            <person name="Gangsoo J."/>
            <person name="Sialana F."/>
            <person name="Bilban M."/>
            <person name="Lubec G."/>
        </authorList>
    </citation>
    <scope>NUCLEOTIDE SEQUENCE</scope>
    <source>
        <tissue evidence="8">Skin</tissue>
    </source>
</reference>
<dbReference type="AlphaFoldDB" id="A0A0B7B8W8"/>
<evidence type="ECO:0000313" key="8">
    <source>
        <dbReference type="EMBL" id="CEK88510.1"/>
    </source>
</evidence>
<dbReference type="PANTHER" id="PTHR28630:SF31">
    <property type="entry name" value="PEROXIREDOXIN-LIKE 2A"/>
    <property type="match status" value="1"/>
</dbReference>
<comment type="subcellular location">
    <subcellularLocation>
        <location evidence="1">Cytoplasm</location>
    </subcellularLocation>
</comment>